<organism evidence="5 6">
    <name type="scientific">Anaerocolumna cellulosilytica</name>
    <dbReference type="NCBI Taxonomy" id="433286"/>
    <lineage>
        <taxon>Bacteria</taxon>
        <taxon>Bacillati</taxon>
        <taxon>Bacillota</taxon>
        <taxon>Clostridia</taxon>
        <taxon>Lachnospirales</taxon>
        <taxon>Lachnospiraceae</taxon>
        <taxon>Anaerocolumna</taxon>
    </lineage>
</organism>
<dbReference type="KEGG" id="acel:acsn021_31830"/>
<keyword evidence="6" id="KW-1185">Reference proteome</keyword>
<dbReference type="PANTHER" id="PTHR30290">
    <property type="entry name" value="PERIPLASMIC BINDING COMPONENT OF ABC TRANSPORTER"/>
    <property type="match status" value="1"/>
</dbReference>
<dbReference type="Gene3D" id="3.40.190.10">
    <property type="entry name" value="Periplasmic binding protein-like II"/>
    <property type="match status" value="1"/>
</dbReference>
<dbReference type="InterPro" id="IPR039424">
    <property type="entry name" value="SBP_5"/>
</dbReference>
<dbReference type="GO" id="GO:0015833">
    <property type="term" value="P:peptide transport"/>
    <property type="evidence" value="ECO:0007669"/>
    <property type="project" value="TreeGrafter"/>
</dbReference>
<dbReference type="InterPro" id="IPR000914">
    <property type="entry name" value="SBP_5_dom"/>
</dbReference>
<comment type="similarity">
    <text evidence="2">Belongs to the bacterial solute-binding protein 5 family.</text>
</comment>
<dbReference type="SUPFAM" id="SSF53850">
    <property type="entry name" value="Periplasmic binding protein-like II"/>
    <property type="match status" value="1"/>
</dbReference>
<dbReference type="Pfam" id="PF00496">
    <property type="entry name" value="SBP_bac_5"/>
    <property type="match status" value="1"/>
</dbReference>
<dbReference type="RefSeq" id="WP_184093402.1">
    <property type="nucleotide sequence ID" value="NZ_AP023367.1"/>
</dbReference>
<reference evidence="5 6" key="1">
    <citation type="journal article" date="2016" name="Int. J. Syst. Evol. Microbiol.">
        <title>Descriptions of Anaerotaenia torta gen. nov., sp. nov. and Anaerocolumna cellulosilytica gen. nov., sp. nov. isolated from a methanogenic reactor of cattle waste.</title>
        <authorList>
            <person name="Uek A."/>
            <person name="Ohtaki Y."/>
            <person name="Kaku N."/>
            <person name="Ueki K."/>
        </authorList>
    </citation>
    <scope>NUCLEOTIDE SEQUENCE [LARGE SCALE GENOMIC DNA]</scope>
    <source>
        <strain evidence="5 6">SN021</strain>
    </source>
</reference>
<evidence type="ECO:0000256" key="3">
    <source>
        <dbReference type="ARBA" id="ARBA00022448"/>
    </source>
</evidence>
<comment type="subcellular location">
    <subcellularLocation>
        <location evidence="1">Cell membrane</location>
        <topology evidence="1">Lipid-anchor</topology>
    </subcellularLocation>
</comment>
<evidence type="ECO:0000256" key="2">
    <source>
        <dbReference type="ARBA" id="ARBA00005695"/>
    </source>
</evidence>
<dbReference type="PANTHER" id="PTHR30290:SF10">
    <property type="entry name" value="PERIPLASMIC OLIGOPEPTIDE-BINDING PROTEIN-RELATED"/>
    <property type="match status" value="1"/>
</dbReference>
<dbReference type="Proteomes" id="UP000515561">
    <property type="component" value="Chromosome"/>
</dbReference>
<dbReference type="PROSITE" id="PS01040">
    <property type="entry name" value="SBP_BACTERIAL_5"/>
    <property type="match status" value="1"/>
</dbReference>
<dbReference type="AlphaFoldDB" id="A0A6S6QYA5"/>
<dbReference type="Gene3D" id="3.10.105.10">
    <property type="entry name" value="Dipeptide-binding Protein, Domain 3"/>
    <property type="match status" value="1"/>
</dbReference>
<name>A0A6S6QYA5_9FIRM</name>
<protein>
    <submittedName>
        <fullName evidence="5">ABC transporter substrate-binding protein</fullName>
    </submittedName>
</protein>
<evidence type="ECO:0000256" key="4">
    <source>
        <dbReference type="ARBA" id="ARBA00022729"/>
    </source>
</evidence>
<dbReference type="EMBL" id="AP023367">
    <property type="protein sequence ID" value="BCJ95614.1"/>
    <property type="molecule type" value="Genomic_DNA"/>
</dbReference>
<dbReference type="Gene3D" id="3.90.76.10">
    <property type="entry name" value="Dipeptide-binding Protein, Domain 1"/>
    <property type="match status" value="1"/>
</dbReference>
<dbReference type="GO" id="GO:0043190">
    <property type="term" value="C:ATP-binding cassette (ABC) transporter complex"/>
    <property type="evidence" value="ECO:0007669"/>
    <property type="project" value="InterPro"/>
</dbReference>
<evidence type="ECO:0000256" key="1">
    <source>
        <dbReference type="ARBA" id="ARBA00004193"/>
    </source>
</evidence>
<dbReference type="CDD" id="cd08504">
    <property type="entry name" value="PBP2_OppA"/>
    <property type="match status" value="1"/>
</dbReference>
<gene>
    <name evidence="5" type="ORF">acsn021_31830</name>
</gene>
<dbReference type="PROSITE" id="PS51257">
    <property type="entry name" value="PROKAR_LIPOPROTEIN"/>
    <property type="match status" value="1"/>
</dbReference>
<evidence type="ECO:0000313" key="5">
    <source>
        <dbReference type="EMBL" id="BCJ95614.1"/>
    </source>
</evidence>
<keyword evidence="4" id="KW-0732">Signal</keyword>
<sequence>MSKSVLKKSLVMFVALVLLAAALTGCGVRGGNSGKTPDNGANPGSDGTGEDFVIDVQVGPEPETIDPTMNTAVDGASLINHVFEGLMKLDKDGNIVSGAAESYKVSTDGLVYTFKLREDAKWSDGKDLTADSFVYSWQRLADPATASEYNYMIDMVMNAADIMAGNKDKSELGIKAVDSKTVEVTINVATPYFLEICAFPATYPLREDIVSAAPDTWYQEPSTYIGNGPYVVDTWTHQSMIVMKQNPNYYGVAELGPETINFHLIEDYNTILASFENGEILFGDNLPSEEIERMTGKGLYTEGQLGNYFLCLNNEVEVLKDAKVRKALALAIDRNYIVKSVSKAGEQPADTFVPTGLTDVDNTKEFHEVAKKWWSVDPADYEANVAEAKKLLAEAGYPDGKGFPSIELMINPGHEARAEAVIYMWQQELGITATIASQDWAVFSQTRTDGNYEIARHGWLADYNDPISFLDMWVTGGGTNDAQFSNAEYDKLIAQVKASSDREERIKLMHQAEEILAEEVPIIPLYFYTDLYLKSDKLEGFYSSPLGYKYFMYTSVKE</sequence>
<dbReference type="PIRSF" id="PIRSF002741">
    <property type="entry name" value="MppA"/>
    <property type="match status" value="1"/>
</dbReference>
<dbReference type="FunFam" id="3.90.76.10:FF:000001">
    <property type="entry name" value="Oligopeptide ABC transporter substrate-binding protein"/>
    <property type="match status" value="1"/>
</dbReference>
<dbReference type="InterPro" id="IPR023765">
    <property type="entry name" value="SBP_5_CS"/>
</dbReference>
<dbReference type="GO" id="GO:1904680">
    <property type="term" value="F:peptide transmembrane transporter activity"/>
    <property type="evidence" value="ECO:0007669"/>
    <property type="project" value="TreeGrafter"/>
</dbReference>
<dbReference type="GO" id="GO:0030288">
    <property type="term" value="C:outer membrane-bounded periplasmic space"/>
    <property type="evidence" value="ECO:0007669"/>
    <property type="project" value="UniProtKB-ARBA"/>
</dbReference>
<dbReference type="FunFam" id="3.10.105.10:FF:000001">
    <property type="entry name" value="Oligopeptide ABC transporter, oligopeptide-binding protein"/>
    <property type="match status" value="1"/>
</dbReference>
<dbReference type="InterPro" id="IPR030678">
    <property type="entry name" value="Peptide/Ni-bd"/>
</dbReference>
<evidence type="ECO:0000313" key="6">
    <source>
        <dbReference type="Proteomes" id="UP000515561"/>
    </source>
</evidence>
<keyword evidence="3" id="KW-0813">Transport</keyword>
<accession>A0A6S6QYA5</accession>
<proteinExistence type="inferred from homology"/>